<dbReference type="InterPro" id="IPR050368">
    <property type="entry name" value="ClC-type_chloride_channel"/>
</dbReference>
<dbReference type="STRING" id="2518989.IMCC3088_736"/>
<evidence type="ECO:0000256" key="3">
    <source>
        <dbReference type="ARBA" id="ARBA00022692"/>
    </source>
</evidence>
<dbReference type="eggNOG" id="COG0038">
    <property type="taxonomic scope" value="Bacteria"/>
</dbReference>
<evidence type="ECO:0000256" key="9">
    <source>
        <dbReference type="ARBA" id="ARBA00023303"/>
    </source>
</evidence>
<dbReference type="CDD" id="cd00400">
    <property type="entry name" value="Voltage_gated_ClC"/>
    <property type="match status" value="1"/>
</dbReference>
<dbReference type="PRINTS" id="PR00762">
    <property type="entry name" value="CLCHANNEL"/>
</dbReference>
<dbReference type="InterPro" id="IPR014743">
    <property type="entry name" value="Cl-channel_core"/>
</dbReference>
<dbReference type="OrthoDB" id="9767361at2"/>
<evidence type="ECO:0000256" key="1">
    <source>
        <dbReference type="ARBA" id="ARBA00004141"/>
    </source>
</evidence>
<evidence type="ECO:0000256" key="5">
    <source>
        <dbReference type="ARBA" id="ARBA00023065"/>
    </source>
</evidence>
<evidence type="ECO:0000256" key="7">
    <source>
        <dbReference type="ARBA" id="ARBA00023173"/>
    </source>
</evidence>
<keyword evidence="4 10" id="KW-1133">Transmembrane helix</keyword>
<feature type="transmembrane region" description="Helical" evidence="10">
    <location>
        <begin position="21"/>
        <end position="48"/>
    </location>
</feature>
<dbReference type="InterPro" id="IPR001807">
    <property type="entry name" value="ClC"/>
</dbReference>
<dbReference type="SUPFAM" id="SSF81340">
    <property type="entry name" value="Clc chloride channel"/>
    <property type="match status" value="1"/>
</dbReference>
<evidence type="ECO:0000313" key="12">
    <source>
        <dbReference type="Proteomes" id="UP000005615"/>
    </source>
</evidence>
<feature type="transmembrane region" description="Helical" evidence="10">
    <location>
        <begin position="238"/>
        <end position="258"/>
    </location>
</feature>
<dbReference type="PANTHER" id="PTHR43427:SF6">
    <property type="entry name" value="CHLORIDE CHANNEL PROTEIN CLC-E"/>
    <property type="match status" value="1"/>
</dbReference>
<feature type="transmembrane region" description="Helical" evidence="10">
    <location>
        <begin position="164"/>
        <end position="192"/>
    </location>
</feature>
<feature type="transmembrane region" description="Helical" evidence="10">
    <location>
        <begin position="398"/>
        <end position="419"/>
    </location>
</feature>
<dbReference type="PANTHER" id="PTHR43427">
    <property type="entry name" value="CHLORIDE CHANNEL PROTEIN CLC-E"/>
    <property type="match status" value="1"/>
</dbReference>
<name>F3L087_9GAMM</name>
<feature type="transmembrane region" description="Helical" evidence="10">
    <location>
        <begin position="340"/>
        <end position="358"/>
    </location>
</feature>
<keyword evidence="9" id="KW-0407">Ion channel</keyword>
<keyword evidence="12" id="KW-1185">Reference proteome</keyword>
<keyword evidence="8" id="KW-0868">Chloride</keyword>
<gene>
    <name evidence="11" type="ORF">IMCC3088_736</name>
</gene>
<dbReference type="EMBL" id="AEIG01000019">
    <property type="protein sequence ID" value="EGG30254.1"/>
    <property type="molecule type" value="Genomic_DNA"/>
</dbReference>
<keyword evidence="5" id="KW-0406">Ion transport</keyword>
<protein>
    <submittedName>
        <fullName evidence="11">Chloride channel protein</fullName>
    </submittedName>
</protein>
<dbReference type="AlphaFoldDB" id="F3L087"/>
<accession>F3L087</accession>
<proteinExistence type="predicted"/>
<feature type="transmembrane region" description="Helical" evidence="10">
    <location>
        <begin position="68"/>
        <end position="89"/>
    </location>
</feature>
<feature type="transmembrane region" description="Helical" evidence="10">
    <location>
        <begin position="270"/>
        <end position="288"/>
    </location>
</feature>
<feature type="transmembrane region" description="Helical" evidence="10">
    <location>
        <begin position="367"/>
        <end position="392"/>
    </location>
</feature>
<keyword evidence="3 10" id="KW-0812">Transmembrane</keyword>
<comment type="caution">
    <text evidence="11">The sequence shown here is derived from an EMBL/GenBank/DDBJ whole genome shotgun (WGS) entry which is preliminary data.</text>
</comment>
<dbReference type="Gene3D" id="1.10.3080.10">
    <property type="entry name" value="Clc chloride channel"/>
    <property type="match status" value="1"/>
</dbReference>
<dbReference type="GO" id="GO:0034707">
    <property type="term" value="C:chloride channel complex"/>
    <property type="evidence" value="ECO:0007669"/>
    <property type="project" value="UniProtKB-KW"/>
</dbReference>
<keyword evidence="2" id="KW-0813">Transport</keyword>
<dbReference type="GO" id="GO:0005254">
    <property type="term" value="F:chloride channel activity"/>
    <property type="evidence" value="ECO:0007669"/>
    <property type="project" value="UniProtKB-KW"/>
</dbReference>
<evidence type="ECO:0000256" key="4">
    <source>
        <dbReference type="ARBA" id="ARBA00022989"/>
    </source>
</evidence>
<dbReference type="Proteomes" id="UP000005615">
    <property type="component" value="Unassembled WGS sequence"/>
</dbReference>
<organism evidence="11 12">
    <name type="scientific">Aequoribacter fuscus</name>
    <dbReference type="NCBI Taxonomy" id="2518989"/>
    <lineage>
        <taxon>Bacteria</taxon>
        <taxon>Pseudomonadati</taxon>
        <taxon>Pseudomonadota</taxon>
        <taxon>Gammaproteobacteria</taxon>
        <taxon>Cellvibrionales</taxon>
        <taxon>Halieaceae</taxon>
        <taxon>Aequoribacter</taxon>
    </lineage>
</organism>
<feature type="transmembrane region" description="Helical" evidence="10">
    <location>
        <begin position="300"/>
        <end position="320"/>
    </location>
</feature>
<evidence type="ECO:0000256" key="10">
    <source>
        <dbReference type="SAM" id="Phobius"/>
    </source>
</evidence>
<dbReference type="Pfam" id="PF00654">
    <property type="entry name" value="Voltage_CLC"/>
    <property type="match status" value="1"/>
</dbReference>
<keyword evidence="6 10" id="KW-0472">Membrane</keyword>
<evidence type="ECO:0000256" key="6">
    <source>
        <dbReference type="ARBA" id="ARBA00023136"/>
    </source>
</evidence>
<comment type="subcellular location">
    <subcellularLocation>
        <location evidence="1">Membrane</location>
        <topology evidence="1">Multi-pass membrane protein</topology>
    </subcellularLocation>
</comment>
<evidence type="ECO:0000256" key="8">
    <source>
        <dbReference type="ARBA" id="ARBA00023214"/>
    </source>
</evidence>
<sequence>MRKITRLRFRRFRDHLSSYDAIAAYSLLGLMSGTLSAFAVLGFFWGIQALGSLLGSSANAEGFEALSIPHRVGLATGGALAIAFILHALKEPSRSTGIRHVIHHLNSHYGQLPLRNALTQTIVGIIGLASGQSGGREGPGVHIGATVSSALGQRFRLPNNSLRILVACGTAASISAAFNTPLAGVIFAMEVILAEYTVVGFIPVLVAAATASVITQWFGNTEAIFAAPQAHLQSLAELPLIVLLGIACGAAAACITASVKRLEPVLQWPIWLRFGLAGLTTGCIAAFIPEVMGMGTDTVAILLSGQVTLIFLVLLALAKIATTSLTAGVGMPVGTIGPSLFIGATIGALVGDLGALAIPEMSSEHSLYAVVGMATTMGVMINAPLAGILAAVELTRNLQTTMPALICMVAGTIVFTSVLRQRSIYQILETVDESSQRNPLLRLLHSTHVSACWSTQFTALEADQPATQEEFAMIEAPWCIITRHGEPSYIVKTQDLLQKVIEREDLSVSDLDVRRFSYVTLDDTASVKRVKDVLSNNNAEIALIQDQTGQVIAGVWSNDIEKLINRAARNG</sequence>
<evidence type="ECO:0000256" key="2">
    <source>
        <dbReference type="ARBA" id="ARBA00022448"/>
    </source>
</evidence>
<evidence type="ECO:0000313" key="11">
    <source>
        <dbReference type="EMBL" id="EGG30254.1"/>
    </source>
</evidence>
<dbReference type="RefSeq" id="WP_009575061.1">
    <property type="nucleotide sequence ID" value="NZ_AEIG01000019.1"/>
</dbReference>
<keyword evidence="7" id="KW-0869">Chloride channel</keyword>
<feature type="transmembrane region" description="Helical" evidence="10">
    <location>
        <begin position="198"/>
        <end position="218"/>
    </location>
</feature>
<reference evidence="11 12" key="1">
    <citation type="journal article" date="2011" name="J. Bacteriol.">
        <title>Genome sequence of strain IMCC3088, a proteorhodopsin-containing marine bacterium belonging to the OM60/NOR5 clade.</title>
        <authorList>
            <person name="Jang Y."/>
            <person name="Oh H.M."/>
            <person name="Kang I."/>
            <person name="Lee K."/>
            <person name="Yang S.J."/>
            <person name="Cho J.C."/>
        </authorList>
    </citation>
    <scope>NUCLEOTIDE SEQUENCE [LARGE SCALE GENOMIC DNA]</scope>
    <source>
        <strain evidence="11 12">IMCC3088</strain>
    </source>
</reference>